<dbReference type="InterPro" id="IPR036047">
    <property type="entry name" value="F-box-like_dom_sf"/>
</dbReference>
<reference evidence="2" key="2">
    <citation type="submission" date="2014-01" db="EMBL/GenBank/DDBJ databases">
        <title>Evolution of pathogenesis and genome organization in the Tremellales.</title>
        <authorList>
            <person name="Cuomo C."/>
            <person name="Litvintseva A."/>
            <person name="Heitman J."/>
            <person name="Chen Y."/>
            <person name="Sun S."/>
            <person name="Springer D."/>
            <person name="Dromer F."/>
            <person name="Young S."/>
            <person name="Zeng Q."/>
            <person name="Chapman S."/>
            <person name="Gujja S."/>
            <person name="Saif S."/>
            <person name="Birren B."/>
        </authorList>
    </citation>
    <scope>NUCLEOTIDE SEQUENCE</scope>
    <source>
        <strain evidence="2">CBS 10118</strain>
    </source>
</reference>
<reference evidence="2" key="1">
    <citation type="submission" date="2013-07" db="EMBL/GenBank/DDBJ databases">
        <title>The Genome Sequence of Cryptococcus bestiolae CBS10118.</title>
        <authorList>
            <consortium name="The Broad Institute Genome Sequencing Platform"/>
            <person name="Cuomo C."/>
            <person name="Litvintseva A."/>
            <person name="Chen Y."/>
            <person name="Heitman J."/>
            <person name="Sun S."/>
            <person name="Springer D."/>
            <person name="Dromer F."/>
            <person name="Young S.K."/>
            <person name="Zeng Q."/>
            <person name="Gargeya S."/>
            <person name="Fitzgerald M."/>
            <person name="Abouelleil A."/>
            <person name="Alvarado L."/>
            <person name="Berlin A.M."/>
            <person name="Chapman S.B."/>
            <person name="Dewar J."/>
            <person name="Goldberg J."/>
            <person name="Griggs A."/>
            <person name="Gujja S."/>
            <person name="Hansen M."/>
            <person name="Howarth C."/>
            <person name="Imamovic A."/>
            <person name="Larimer J."/>
            <person name="McCowan C."/>
            <person name="Murphy C."/>
            <person name="Pearson M."/>
            <person name="Priest M."/>
            <person name="Roberts A."/>
            <person name="Saif S."/>
            <person name="Shea T."/>
            <person name="Sykes S."/>
            <person name="Wortman J."/>
            <person name="Nusbaum C."/>
            <person name="Birren B."/>
        </authorList>
    </citation>
    <scope>NUCLEOTIDE SEQUENCE [LARGE SCALE GENOMIC DNA]</scope>
    <source>
        <strain evidence="2">CBS 10118</strain>
    </source>
</reference>
<dbReference type="CDD" id="cd09917">
    <property type="entry name" value="F-box_SF"/>
    <property type="match status" value="1"/>
</dbReference>
<sequence length="561" mass="64199">MLQGMIPAKRPQTKPKSSKGKKKRRNRKTPSLADDCPWSGCDPSTYPRQPQPQINGQPDPTKPTTQAGKCGCTICLRARHPNLTPNPDPCQCTICQRASLTGSYEEDRADENENIHLERIPNEVWSNIWGYLPPSDLNKVMRTCSVSMKSLDPHDQSSVSFTYTDHSFGQFLHNSVVPSLYRKIIIQDPSQLFYGLDHLPSKKRSETETSRTIRGRLLKLEMIKSIRHLHFAYDQIKVPRNNKWSLNSKHIDQWECLTDLSIKTSQIAISTQLILSALHHRILSSVGGLFKNLKTISFGYRTMVPMHDHNYYRNFLRDARDYKKFNGPYSELTVTRDRREITNRWTNLLMKHIKPLHICREVANGPFGFGFASSYEHHYASIPHTHTIHYGSRHLKSRIRPKIIYGTLNRWIMEDITLTELMYLHEDYASSLARDQMLFVQMILNWLKSITLSTILEDLSSRNGNSPGQATTIKIYSSIDWSVLFKFLKIHVPPYIINHGGPPEKSVALRMEYNEIGEGESKVTLTSQVYSKYDVVVDLAHIRDAGPCPACGAQGGYELCT</sequence>
<evidence type="ECO:0000313" key="2">
    <source>
        <dbReference type="EMBL" id="OCF21872.1"/>
    </source>
</evidence>
<dbReference type="EMBL" id="KI894026">
    <property type="protein sequence ID" value="OCF21872.1"/>
    <property type="molecule type" value="Genomic_DNA"/>
</dbReference>
<dbReference type="SUPFAM" id="SSF81383">
    <property type="entry name" value="F-box domain"/>
    <property type="match status" value="1"/>
</dbReference>
<dbReference type="OrthoDB" id="10680895at2759"/>
<accession>A0A1B9FSY2</accession>
<gene>
    <name evidence="2" type="ORF">I302_08651</name>
</gene>
<name>A0A1B9FSY2_9TREE</name>
<dbReference type="VEuPathDB" id="FungiDB:I302_08651"/>
<feature type="compositionally biased region" description="Polar residues" evidence="1">
    <location>
        <begin position="46"/>
        <end position="65"/>
    </location>
</feature>
<organism evidence="2">
    <name type="scientific">Kwoniella bestiolae CBS 10118</name>
    <dbReference type="NCBI Taxonomy" id="1296100"/>
    <lineage>
        <taxon>Eukaryota</taxon>
        <taxon>Fungi</taxon>
        <taxon>Dikarya</taxon>
        <taxon>Basidiomycota</taxon>
        <taxon>Agaricomycotina</taxon>
        <taxon>Tremellomycetes</taxon>
        <taxon>Tremellales</taxon>
        <taxon>Cryptococcaceae</taxon>
        <taxon>Kwoniella</taxon>
    </lineage>
</organism>
<protein>
    <recommendedName>
        <fullName evidence="3">F-box domain-containing protein</fullName>
    </recommendedName>
</protein>
<feature type="region of interest" description="Disordered" evidence="1">
    <location>
        <begin position="1"/>
        <end position="65"/>
    </location>
</feature>
<evidence type="ECO:0008006" key="3">
    <source>
        <dbReference type="Google" id="ProtNLM"/>
    </source>
</evidence>
<proteinExistence type="predicted"/>
<dbReference type="AlphaFoldDB" id="A0A1B9FSY2"/>
<evidence type="ECO:0000256" key="1">
    <source>
        <dbReference type="SAM" id="MobiDB-lite"/>
    </source>
</evidence>
<feature type="compositionally biased region" description="Basic residues" evidence="1">
    <location>
        <begin position="11"/>
        <end position="28"/>
    </location>
</feature>